<gene>
    <name evidence="1" type="ORF">FPE_LOCUS30008</name>
</gene>
<dbReference type="AlphaFoldDB" id="A0AAD2EAV9"/>
<reference evidence="1" key="1">
    <citation type="submission" date="2023-05" db="EMBL/GenBank/DDBJ databases">
        <authorList>
            <person name="Huff M."/>
        </authorList>
    </citation>
    <scope>NUCLEOTIDE SEQUENCE</scope>
</reference>
<protein>
    <submittedName>
        <fullName evidence="1">Uncharacterized protein</fullName>
    </submittedName>
</protein>
<dbReference type="EMBL" id="OU503054">
    <property type="protein sequence ID" value="CAI9782578.1"/>
    <property type="molecule type" value="Genomic_DNA"/>
</dbReference>
<sequence length="127" mass="14058">MYKIPQKLKSQFGLRQWIFGRINSSYINNFSYPEFNPLFRAFGRNLELALDMDTRAGGHQVSELVNGGVHYDLQVLRAGPIVQFQKGETALPLLPASLHPSANADGLARQPCSTVGTVQDGADWDPL</sequence>
<organism evidence="1 2">
    <name type="scientific">Fraxinus pennsylvanica</name>
    <dbReference type="NCBI Taxonomy" id="56036"/>
    <lineage>
        <taxon>Eukaryota</taxon>
        <taxon>Viridiplantae</taxon>
        <taxon>Streptophyta</taxon>
        <taxon>Embryophyta</taxon>
        <taxon>Tracheophyta</taxon>
        <taxon>Spermatophyta</taxon>
        <taxon>Magnoliopsida</taxon>
        <taxon>eudicotyledons</taxon>
        <taxon>Gunneridae</taxon>
        <taxon>Pentapetalae</taxon>
        <taxon>asterids</taxon>
        <taxon>lamiids</taxon>
        <taxon>Lamiales</taxon>
        <taxon>Oleaceae</taxon>
        <taxon>Oleeae</taxon>
        <taxon>Fraxinus</taxon>
    </lineage>
</organism>
<keyword evidence="2" id="KW-1185">Reference proteome</keyword>
<evidence type="ECO:0000313" key="2">
    <source>
        <dbReference type="Proteomes" id="UP000834106"/>
    </source>
</evidence>
<dbReference type="Proteomes" id="UP000834106">
    <property type="component" value="Chromosome 19"/>
</dbReference>
<evidence type="ECO:0000313" key="1">
    <source>
        <dbReference type="EMBL" id="CAI9782578.1"/>
    </source>
</evidence>
<name>A0AAD2EAV9_9LAMI</name>
<proteinExistence type="predicted"/>
<accession>A0AAD2EAV9</accession>